<evidence type="ECO:0000259" key="4">
    <source>
        <dbReference type="Pfam" id="PF00370"/>
    </source>
</evidence>
<reference evidence="5 6" key="1">
    <citation type="journal article" date="2023" name="BMC Biol.">
        <title>The compact genome of the sponge Oopsacas minuta (Hexactinellida) is lacking key metazoan core genes.</title>
        <authorList>
            <person name="Santini S."/>
            <person name="Schenkelaars Q."/>
            <person name="Jourda C."/>
            <person name="Duchesne M."/>
            <person name="Belahbib H."/>
            <person name="Rocher C."/>
            <person name="Selva M."/>
            <person name="Riesgo A."/>
            <person name="Vervoort M."/>
            <person name="Leys S.P."/>
            <person name="Kodjabachian L."/>
            <person name="Le Bivic A."/>
            <person name="Borchiellini C."/>
            <person name="Claverie J.M."/>
            <person name="Renard E."/>
        </authorList>
    </citation>
    <scope>NUCLEOTIDE SEQUENCE [LARGE SCALE GENOMIC DNA]</scope>
    <source>
        <strain evidence="5">SPO-2</strain>
    </source>
</reference>
<dbReference type="InterPro" id="IPR018484">
    <property type="entry name" value="FGGY_N"/>
</dbReference>
<evidence type="ECO:0000313" key="6">
    <source>
        <dbReference type="Proteomes" id="UP001165289"/>
    </source>
</evidence>
<organism evidence="5 6">
    <name type="scientific">Oopsacas minuta</name>
    <dbReference type="NCBI Taxonomy" id="111878"/>
    <lineage>
        <taxon>Eukaryota</taxon>
        <taxon>Metazoa</taxon>
        <taxon>Porifera</taxon>
        <taxon>Hexactinellida</taxon>
        <taxon>Hexasterophora</taxon>
        <taxon>Lyssacinosida</taxon>
        <taxon>Leucopsacidae</taxon>
        <taxon>Oopsacas</taxon>
    </lineage>
</organism>
<dbReference type="Gene3D" id="3.30.420.40">
    <property type="match status" value="2"/>
</dbReference>
<accession>A0AAV7KJS6</accession>
<dbReference type="FunFam" id="3.30.420.40:FF:000111">
    <property type="entry name" value="Sedoheptulokinase"/>
    <property type="match status" value="1"/>
</dbReference>
<keyword evidence="2" id="KW-0808">Transferase</keyword>
<dbReference type="CDD" id="cd07777">
    <property type="entry name" value="ASKHA_NBD_FGGY_SHK"/>
    <property type="match status" value="1"/>
</dbReference>
<protein>
    <submittedName>
        <fullName evidence="5">Sedoheptulokinase-like</fullName>
    </submittedName>
</protein>
<gene>
    <name evidence="5" type="ORF">LOD99_10154</name>
</gene>
<dbReference type="AlphaFoldDB" id="A0AAV7KJS6"/>
<feature type="domain" description="Carbohydrate kinase FGGY N-terminal" evidence="4">
    <location>
        <begin position="8"/>
        <end position="255"/>
    </location>
</feature>
<keyword evidence="6" id="KW-1185">Reference proteome</keyword>
<evidence type="ECO:0000256" key="1">
    <source>
        <dbReference type="ARBA" id="ARBA00009156"/>
    </source>
</evidence>
<proteinExistence type="inferred from homology"/>
<evidence type="ECO:0000313" key="5">
    <source>
        <dbReference type="EMBL" id="KAI6661175.1"/>
    </source>
</evidence>
<dbReference type="Proteomes" id="UP001165289">
    <property type="component" value="Unassembled WGS sequence"/>
</dbReference>
<dbReference type="GO" id="GO:0050277">
    <property type="term" value="F:sedoheptulokinase activity"/>
    <property type="evidence" value="ECO:0007669"/>
    <property type="project" value="TreeGrafter"/>
</dbReference>
<comment type="similarity">
    <text evidence="1">Belongs to the FGGY kinase family.</text>
</comment>
<dbReference type="SUPFAM" id="SSF53067">
    <property type="entry name" value="Actin-like ATPase domain"/>
    <property type="match status" value="2"/>
</dbReference>
<dbReference type="GO" id="GO:0006071">
    <property type="term" value="P:glycerol metabolic process"/>
    <property type="evidence" value="ECO:0007669"/>
    <property type="project" value="TreeGrafter"/>
</dbReference>
<evidence type="ECO:0000256" key="2">
    <source>
        <dbReference type="ARBA" id="ARBA00022679"/>
    </source>
</evidence>
<dbReference type="GO" id="GO:0005829">
    <property type="term" value="C:cytosol"/>
    <property type="evidence" value="ECO:0007669"/>
    <property type="project" value="TreeGrafter"/>
</dbReference>
<dbReference type="Pfam" id="PF00370">
    <property type="entry name" value="FGGY_N"/>
    <property type="match status" value="1"/>
</dbReference>
<sequence length="466" mass="50559">MATASEHYLGIDIGTTSVKVCISAKRGDMLHVVTSASRDTGAVIQTISPVEREQSPYKVISSLLQCLAELAVELVNNVVSVGVCGQMHGVVLWKRDLVWADFSCKEKFENKVSNLITWEDRRCDNTFLTSLPNPSCDYPLCSGFGCCSIAWLAKHNPNYLSEYHMSGTIMDLVIYLLCKLSSPVTSEQCAYSWGYYSPVRRDWDREQLSHIGVPLDILPCVATTVIAGKLTVDLNGLKLGIPVSVGLGDMQCSVLSASPTPGDLVVNVGTSAQAVLLRHVREVCLQDAVTVVPYFNDSDILVAAALNGGNVIAKFVEMLECWSRDLGGSGMERDSVYEKIIELGLDCLNTDLNISPLLLGERHCPDIKASVSDIETSNLSLGSVSSALCRGIVENLAKMLTPEFVRSQGALRLIGCGSVFYRNKLVQEHFKNTYGLPLSLAPPDACAALGASIVVFKDKRDNNVIT</sequence>
<dbReference type="EMBL" id="JAKMXF010000020">
    <property type="protein sequence ID" value="KAI6661175.1"/>
    <property type="molecule type" value="Genomic_DNA"/>
</dbReference>
<keyword evidence="3" id="KW-0418">Kinase</keyword>
<name>A0AAV7KJS6_9METZ</name>
<comment type="caution">
    <text evidence="5">The sequence shown here is derived from an EMBL/GenBank/DDBJ whole genome shotgun (WGS) entry which is preliminary data.</text>
</comment>
<dbReference type="InterPro" id="IPR043129">
    <property type="entry name" value="ATPase_NBD"/>
</dbReference>
<dbReference type="PANTHER" id="PTHR10196">
    <property type="entry name" value="SUGAR KINASE"/>
    <property type="match status" value="1"/>
</dbReference>
<evidence type="ECO:0000256" key="3">
    <source>
        <dbReference type="ARBA" id="ARBA00022777"/>
    </source>
</evidence>
<dbReference type="PANTHER" id="PTHR10196:SF67">
    <property type="entry name" value="SEDOHEPTULOKINASE"/>
    <property type="match status" value="1"/>
</dbReference>